<sequence>MRFWALAMSLPDSEDIPCSSVNSLGVRSTVGEQDGGQFLNGL</sequence>
<evidence type="ECO:0000313" key="1">
    <source>
        <dbReference type="EMBL" id="SVA76182.1"/>
    </source>
</evidence>
<reference evidence="1" key="1">
    <citation type="submission" date="2018-05" db="EMBL/GenBank/DDBJ databases">
        <authorList>
            <person name="Lanie J.A."/>
            <person name="Ng W.-L."/>
            <person name="Kazmierczak K.M."/>
            <person name="Andrzejewski T.M."/>
            <person name="Davidsen T.M."/>
            <person name="Wayne K.J."/>
            <person name="Tettelin H."/>
            <person name="Glass J.I."/>
            <person name="Rusch D."/>
            <person name="Podicherti R."/>
            <person name="Tsui H.-C.T."/>
            <person name="Winkler M.E."/>
        </authorList>
    </citation>
    <scope>NUCLEOTIDE SEQUENCE</scope>
</reference>
<gene>
    <name evidence="1" type="ORF">METZ01_LOCUS129036</name>
</gene>
<organism evidence="1">
    <name type="scientific">marine metagenome</name>
    <dbReference type="NCBI Taxonomy" id="408172"/>
    <lineage>
        <taxon>unclassified sequences</taxon>
        <taxon>metagenomes</taxon>
        <taxon>ecological metagenomes</taxon>
    </lineage>
</organism>
<dbReference type="EMBL" id="UINC01018192">
    <property type="protein sequence ID" value="SVA76182.1"/>
    <property type="molecule type" value="Genomic_DNA"/>
</dbReference>
<accession>A0A381YHU2</accession>
<proteinExistence type="predicted"/>
<name>A0A381YHU2_9ZZZZ</name>
<dbReference type="AlphaFoldDB" id="A0A381YHU2"/>
<protein>
    <submittedName>
        <fullName evidence="1">Uncharacterized protein</fullName>
    </submittedName>
</protein>